<dbReference type="STRING" id="1121291.SAMN02745134_02863"/>
<dbReference type="InterPro" id="IPR045055">
    <property type="entry name" value="DNA2/NAM7-like"/>
</dbReference>
<reference evidence="4 5" key="1">
    <citation type="submission" date="2017-04" db="EMBL/GenBank/DDBJ databases">
        <authorList>
            <person name="Afonso C.L."/>
            <person name="Miller P.J."/>
            <person name="Scott M.A."/>
            <person name="Spackman E."/>
            <person name="Goraichik I."/>
            <person name="Dimitrov K.M."/>
            <person name="Suarez D.L."/>
            <person name="Swayne D.E."/>
        </authorList>
    </citation>
    <scope>NUCLEOTIDE SEQUENCE [LARGE SCALE GENOMIC DNA]</scope>
    <source>
        <strain evidence="4 5">DSM 12555</strain>
    </source>
</reference>
<evidence type="ECO:0000259" key="2">
    <source>
        <dbReference type="Pfam" id="PF13087"/>
    </source>
</evidence>
<feature type="domain" description="Restriction endonuclease type II-like" evidence="3">
    <location>
        <begin position="1250"/>
        <end position="1341"/>
    </location>
</feature>
<dbReference type="GO" id="GO:0004386">
    <property type="term" value="F:helicase activity"/>
    <property type="evidence" value="ECO:0007669"/>
    <property type="project" value="InterPro"/>
</dbReference>
<protein>
    <submittedName>
        <fullName evidence="4">Part of AAA domain-containing protein</fullName>
    </submittedName>
</protein>
<proteinExistence type="predicted"/>
<dbReference type="RefSeq" id="WP_242950567.1">
    <property type="nucleotide sequence ID" value="NZ_FWXH01000013.1"/>
</dbReference>
<gene>
    <name evidence="4" type="ORF">SAMN02745134_02863</name>
</gene>
<dbReference type="Pfam" id="PF18741">
    <property type="entry name" value="MTES_1575"/>
    <property type="match status" value="1"/>
</dbReference>
<dbReference type="EMBL" id="FWXH01000013">
    <property type="protein sequence ID" value="SMC26508.1"/>
    <property type="molecule type" value="Genomic_DNA"/>
</dbReference>
<feature type="domain" description="DNA2/NAM7 helicase-like C-terminal" evidence="2">
    <location>
        <begin position="1024"/>
        <end position="1210"/>
    </location>
</feature>
<evidence type="ECO:0000259" key="1">
    <source>
        <dbReference type="Pfam" id="PF13086"/>
    </source>
</evidence>
<dbReference type="PANTHER" id="PTHR10887">
    <property type="entry name" value="DNA2/NAM7 HELICASE FAMILY"/>
    <property type="match status" value="1"/>
</dbReference>
<dbReference type="InterPro" id="IPR027417">
    <property type="entry name" value="P-loop_NTPase"/>
</dbReference>
<dbReference type="Pfam" id="PF13087">
    <property type="entry name" value="AAA_12"/>
    <property type="match status" value="1"/>
</dbReference>
<dbReference type="Gene3D" id="3.40.50.300">
    <property type="entry name" value="P-loop containing nucleotide triphosphate hydrolases"/>
    <property type="match status" value="3"/>
</dbReference>
<dbReference type="Pfam" id="PF13086">
    <property type="entry name" value="AAA_11"/>
    <property type="match status" value="1"/>
</dbReference>
<evidence type="ECO:0000259" key="3">
    <source>
        <dbReference type="Pfam" id="PF18741"/>
    </source>
</evidence>
<dbReference type="InterPro" id="IPR047187">
    <property type="entry name" value="SF1_C_Upf1"/>
</dbReference>
<dbReference type="Proteomes" id="UP000192468">
    <property type="component" value="Unassembled WGS sequence"/>
</dbReference>
<evidence type="ECO:0000313" key="4">
    <source>
        <dbReference type="EMBL" id="SMC26508.1"/>
    </source>
</evidence>
<dbReference type="InterPro" id="IPR041679">
    <property type="entry name" value="DNA2/NAM7-like_C"/>
</dbReference>
<dbReference type="SUPFAM" id="SSF52540">
    <property type="entry name" value="P-loop containing nucleoside triphosphate hydrolases"/>
    <property type="match status" value="2"/>
</dbReference>
<keyword evidence="5" id="KW-1185">Reference proteome</keyword>
<accession>A0A1W1XSK0</accession>
<dbReference type="InterPro" id="IPR041677">
    <property type="entry name" value="DNA2/NAM7_AAA_11"/>
</dbReference>
<evidence type="ECO:0000313" key="5">
    <source>
        <dbReference type="Proteomes" id="UP000192468"/>
    </source>
</evidence>
<organism evidence="4 5">
    <name type="scientific">Clostridium acidisoli DSM 12555</name>
    <dbReference type="NCBI Taxonomy" id="1121291"/>
    <lineage>
        <taxon>Bacteria</taxon>
        <taxon>Bacillati</taxon>
        <taxon>Bacillota</taxon>
        <taxon>Clostridia</taxon>
        <taxon>Eubacteriales</taxon>
        <taxon>Clostridiaceae</taxon>
        <taxon>Clostridium</taxon>
    </lineage>
</organism>
<dbReference type="InterPro" id="IPR049468">
    <property type="entry name" value="Restrct_endonuc-II-like_dom"/>
</dbReference>
<dbReference type="PANTHER" id="PTHR10887:SF495">
    <property type="entry name" value="HELICASE SENATAXIN ISOFORM X1-RELATED"/>
    <property type="match status" value="1"/>
</dbReference>
<feature type="domain" description="DNA2/NAM7 helicase helicase" evidence="1">
    <location>
        <begin position="279"/>
        <end position="413"/>
    </location>
</feature>
<sequence>MESTTNNVKKLLTYLLSIKNMDEEFIRNINEYEKLFWSTDLKSSNEVLKEDSDKDEFWFCIDKTDKNMYDEFFQLYTLKQKDDENHEIIWADYILAWEKDDKKIVHPLVTTKLELSFDAVNARFFLKPYDCKMKMELDIFAGINIANINEILKIKEEIENSSLDFRNLEEVSSILNKVVHYLSSNINESGEIQKNSGKADNFKITGCPIIYNSPLVIVRKSDHRLWHNELVNILKLIDDGYQIPPTVASIVSSDKVKEDIKDKAQWVGVGKDILFPLPSNEEQREVARRLAEDFGLVVEGPPGTGKSQTIVNLICHLLAHGKRVLITSQTGRALRVLSEKIPEEIKPLCISILGDDAKALRNVDDSLRIITENLSMDPKDLKADITSLQRDLDSCKKRQLELCEKLNETENIESNKINVNGNLLSLIDVARWVKENDEDFAWIEDNIKFDYKCPLTDDEFSYLVDLLDEIDEDDYIQINRFKKVLNQMPSYSEIYENISKFKDINENYEVYINNLKDWSISYNCKLDYIKLLNVLTKAEKQMDKIEGSWLKKVMNDYYNSEIIRPVLKHLYMRSSVYIKDLSEIQRRLTVHNIVLPSEKPFEVFKKDFKFIYEHIKKNGDISKFFIKTHKKYKYIFDNCFVDDKPIIQREEAEMINLYISKNKLERDFMNLWNNNMKDYESFKVKDFNINTMMVLEECIRGLSTIVDWNMDIKSKVIKEMGDLIFLDSMDWYDKKTYTYLKNIVISLKNINEYLRIKAYILNVKKMCHGHEYFNALETAIEHMNLKEINDAYKEIDRLKMMITNVEDIEANLNKIRDKAPKFSTKLIGSKDRSKFKNFNKAWNISRFKSLLKKAHNIRPELVEKLLKEEEFKESMLIEKIVSKRAWYKQIINTSDLQRKSLYAWIQAAKRIGRGRSKFADKYRDIAQREMEACKDSIPVWIMPLNKIIENIKVNNNPFDVVIFDESSQCDIFSICALFRAKRAVVVGDDKQISPQLVGVDQGTVNSLINKYLLEIPHNECFDLETSLYNTTLRSFPSRILLKEHFRCLPEIIGFSNKLCYSNEIIPLRYNYGQNGLGAPIKFVKVTNGQRDKIKNINMEEAKLISEKIYECCGNKKYDGMTMGVISLLGDSQADIIEGLIREQIGENEMLNRRIVCGDAYSFQGDERDIIFLSMVVGDNVKFTALTREVDIRRFNVAVSRAKNQIWLFCSINLENLNPECVRTKLLRYCLNPAINNETIDKEPKVFKSNFHKNVFKKIKDKGYRITSCEELKHYNIDFVVEGSKSKIAIICNGSKQDNMDFKNKYEKRMTLKRVGWTFYKINESEFYMNGEKAMEGLWSKLDFLGIEKIIA</sequence>
<dbReference type="CDD" id="cd18808">
    <property type="entry name" value="SF1_C_Upf1"/>
    <property type="match status" value="1"/>
</dbReference>
<name>A0A1W1XSK0_9CLOT</name>